<accession>A0ABQ1UPW3</accession>
<keyword evidence="3" id="KW-0489">Methyltransferase</keyword>
<evidence type="ECO:0000313" key="4">
    <source>
        <dbReference type="Proteomes" id="UP000632454"/>
    </source>
</evidence>
<dbReference type="Gene3D" id="3.40.50.150">
    <property type="entry name" value="Vaccinia Virus protein VP39"/>
    <property type="match status" value="1"/>
</dbReference>
<evidence type="ECO:0000313" key="3">
    <source>
        <dbReference type="EMBL" id="GGF24275.1"/>
    </source>
</evidence>
<dbReference type="GO" id="GO:0032259">
    <property type="term" value="P:methylation"/>
    <property type="evidence" value="ECO:0007669"/>
    <property type="project" value="UniProtKB-KW"/>
</dbReference>
<sequence length="312" mass="33389">MPTRSTGLRTYRRDIGSSETAQALHRSETDVTLTAPPAARRPGSFAPTPPGVWDRGVVHVRRDRNRLTGSIVVQRNGDDILVRHNLTGADLSDSLVGRTTSAIADTGGGRAEFEATMVGLVRTTIDDPSDAWTAFYRNSMDELCSGAAPFAPVHDRAIATVVGSVLDLGSCFGFFPLRMAAADPSRTVVATDLHADTMALLDAVAPRLGVTIDTVACDAAALPFPDASFDTVTALHLLEHVDRATGHRVLTEACRVARQRVIVAVPYEAEPAACHGHVRTFDRSELHCAGLELGHEFLVTDHHGGWLTIDVG</sequence>
<feature type="region of interest" description="Disordered" evidence="1">
    <location>
        <begin position="1"/>
        <end position="30"/>
    </location>
</feature>
<gene>
    <name evidence="3" type="ORF">GCM10007298_20240</name>
</gene>
<dbReference type="GO" id="GO:0008168">
    <property type="term" value="F:methyltransferase activity"/>
    <property type="evidence" value="ECO:0007669"/>
    <property type="project" value="UniProtKB-KW"/>
</dbReference>
<dbReference type="EMBL" id="BMCS01000001">
    <property type="protein sequence ID" value="GGF24275.1"/>
    <property type="molecule type" value="Genomic_DNA"/>
</dbReference>
<dbReference type="NCBIfam" id="NF041255">
    <property type="entry name" value="mycofact_MftM"/>
    <property type="match status" value="1"/>
</dbReference>
<reference evidence="4" key="1">
    <citation type="journal article" date="2019" name="Int. J. Syst. Evol. Microbiol.">
        <title>The Global Catalogue of Microorganisms (GCM) 10K type strain sequencing project: providing services to taxonomists for standard genome sequencing and annotation.</title>
        <authorList>
            <consortium name="The Broad Institute Genomics Platform"/>
            <consortium name="The Broad Institute Genome Sequencing Center for Infectious Disease"/>
            <person name="Wu L."/>
            <person name="Ma J."/>
        </authorList>
    </citation>
    <scope>NUCLEOTIDE SEQUENCE [LARGE SCALE GENOMIC DNA]</scope>
    <source>
        <strain evidence="4">CCM 7855</strain>
    </source>
</reference>
<dbReference type="Pfam" id="PF08241">
    <property type="entry name" value="Methyltransf_11"/>
    <property type="match status" value="1"/>
</dbReference>
<dbReference type="Proteomes" id="UP000632454">
    <property type="component" value="Unassembled WGS sequence"/>
</dbReference>
<feature type="domain" description="Methyltransferase type 11" evidence="2">
    <location>
        <begin position="166"/>
        <end position="261"/>
    </location>
</feature>
<comment type="caution">
    <text evidence="3">The sequence shown here is derived from an EMBL/GenBank/DDBJ whole genome shotgun (WGS) entry which is preliminary data.</text>
</comment>
<keyword evidence="4" id="KW-1185">Reference proteome</keyword>
<organism evidence="3 4">
    <name type="scientific">Williamsia phyllosphaerae</name>
    <dbReference type="NCBI Taxonomy" id="885042"/>
    <lineage>
        <taxon>Bacteria</taxon>
        <taxon>Bacillati</taxon>
        <taxon>Actinomycetota</taxon>
        <taxon>Actinomycetes</taxon>
        <taxon>Mycobacteriales</taxon>
        <taxon>Nocardiaceae</taxon>
        <taxon>Williamsia</taxon>
    </lineage>
</organism>
<keyword evidence="3" id="KW-0808">Transferase</keyword>
<proteinExistence type="predicted"/>
<evidence type="ECO:0000256" key="1">
    <source>
        <dbReference type="SAM" id="MobiDB-lite"/>
    </source>
</evidence>
<name>A0ABQ1UPW3_9NOCA</name>
<dbReference type="SUPFAM" id="SSF53335">
    <property type="entry name" value="S-adenosyl-L-methionine-dependent methyltransferases"/>
    <property type="match status" value="1"/>
</dbReference>
<evidence type="ECO:0000259" key="2">
    <source>
        <dbReference type="Pfam" id="PF08241"/>
    </source>
</evidence>
<protein>
    <submittedName>
        <fullName evidence="3">SAM-dependent methyltransferase</fullName>
    </submittedName>
</protein>
<dbReference type="InterPro" id="IPR013216">
    <property type="entry name" value="Methyltransf_11"/>
</dbReference>
<dbReference type="InterPro" id="IPR029063">
    <property type="entry name" value="SAM-dependent_MTases_sf"/>
</dbReference>